<dbReference type="AlphaFoldDB" id="A0A423VQI9"/>
<reference evidence="2 3" key="1">
    <citation type="submission" date="2015-09" db="EMBL/GenBank/DDBJ databases">
        <title>Host preference determinants of Valsa canker pathogens revealed by comparative genomics.</title>
        <authorList>
            <person name="Yin Z."/>
            <person name="Huang L."/>
        </authorList>
    </citation>
    <scope>NUCLEOTIDE SEQUENCE [LARGE SCALE GENOMIC DNA]</scope>
    <source>
        <strain evidence="2 3">SXYLt</strain>
    </source>
</reference>
<dbReference type="GO" id="GO:0005634">
    <property type="term" value="C:nucleus"/>
    <property type="evidence" value="ECO:0007669"/>
    <property type="project" value="TreeGrafter"/>
</dbReference>
<gene>
    <name evidence="2" type="ORF">VPNG_09568</name>
</gene>
<keyword evidence="3" id="KW-1185">Reference proteome</keyword>
<comment type="caution">
    <text evidence="2">The sequence shown here is derived from an EMBL/GenBank/DDBJ whole genome shotgun (WGS) entry which is preliminary data.</text>
</comment>
<feature type="region of interest" description="Disordered" evidence="1">
    <location>
        <begin position="130"/>
        <end position="158"/>
    </location>
</feature>
<feature type="region of interest" description="Disordered" evidence="1">
    <location>
        <begin position="1"/>
        <end position="56"/>
    </location>
</feature>
<evidence type="ECO:0000313" key="3">
    <source>
        <dbReference type="Proteomes" id="UP000285146"/>
    </source>
</evidence>
<evidence type="ECO:0000313" key="2">
    <source>
        <dbReference type="EMBL" id="ROV93243.1"/>
    </source>
</evidence>
<dbReference type="Gene3D" id="3.40.50.300">
    <property type="entry name" value="P-loop containing nucleotide triphosphate hydrolases"/>
    <property type="match status" value="1"/>
</dbReference>
<dbReference type="Pfam" id="PF14617">
    <property type="entry name" value="CMS1"/>
    <property type="match status" value="1"/>
</dbReference>
<dbReference type="GO" id="GO:0030686">
    <property type="term" value="C:90S preribosome"/>
    <property type="evidence" value="ECO:0007669"/>
    <property type="project" value="TreeGrafter"/>
</dbReference>
<dbReference type="InterPro" id="IPR027417">
    <property type="entry name" value="P-loop_NTPase"/>
</dbReference>
<name>A0A423VQI9_9PEZI</name>
<dbReference type="FunCoup" id="A0A423VQI9">
    <property type="interactions" value="262"/>
</dbReference>
<dbReference type="InterPro" id="IPR032704">
    <property type="entry name" value="Cms1"/>
</dbReference>
<organism evidence="2 3">
    <name type="scientific">Cytospora leucostoma</name>
    <dbReference type="NCBI Taxonomy" id="1230097"/>
    <lineage>
        <taxon>Eukaryota</taxon>
        <taxon>Fungi</taxon>
        <taxon>Dikarya</taxon>
        <taxon>Ascomycota</taxon>
        <taxon>Pezizomycotina</taxon>
        <taxon>Sordariomycetes</taxon>
        <taxon>Sordariomycetidae</taxon>
        <taxon>Diaporthales</taxon>
        <taxon>Cytosporaceae</taxon>
        <taxon>Cytospora</taxon>
    </lineage>
</organism>
<dbReference type="STRING" id="1230097.A0A423VQI9"/>
<evidence type="ECO:0000256" key="1">
    <source>
        <dbReference type="SAM" id="MobiDB-lite"/>
    </source>
</evidence>
<evidence type="ECO:0008006" key="4">
    <source>
        <dbReference type="Google" id="ProtNLM"/>
    </source>
</evidence>
<dbReference type="Proteomes" id="UP000285146">
    <property type="component" value="Unassembled WGS sequence"/>
</dbReference>
<dbReference type="OrthoDB" id="1929311at2759"/>
<dbReference type="SUPFAM" id="SSF52540">
    <property type="entry name" value="P-loop containing nucleoside triphosphate hydrolases"/>
    <property type="match status" value="1"/>
</dbReference>
<dbReference type="InParanoid" id="A0A423VQI9"/>
<sequence length="287" mass="31405">MSESPAASPVAAPVATPAPSAASKAKSKKRKAQDGNQATPNPNKKAKAGKHEITDDSLLDLEAGVNTSFSRMDPPLLADYVARQAKRFGTDLSPVELSDLYISANAIRDTTTFAATRTKENLPDFLEEFAAEDGKEGKEKEEAKKRLGGTPPKNGAPHTIVVTGGGLRAADLVRASRKFQRKGNVVSKLFAKHFKVEEQVRFLAKNKTGIAIGTPARLMDLLDNDAAGALSVEHLKRIVVDASHIDQKKRGVLDMKDTMMPLAKWLTRKEFKDRYIDEEKHLDLLFF</sequence>
<feature type="compositionally biased region" description="Basic and acidic residues" evidence="1">
    <location>
        <begin position="132"/>
        <end position="145"/>
    </location>
</feature>
<dbReference type="EMBL" id="LKEB01000081">
    <property type="protein sequence ID" value="ROV93243.1"/>
    <property type="molecule type" value="Genomic_DNA"/>
</dbReference>
<feature type="compositionally biased region" description="Low complexity" evidence="1">
    <location>
        <begin position="1"/>
        <end position="24"/>
    </location>
</feature>
<dbReference type="PANTHER" id="PTHR24030:SF0">
    <property type="entry name" value="PROTEIN CMSS1"/>
    <property type="match status" value="1"/>
</dbReference>
<dbReference type="PANTHER" id="PTHR24030">
    <property type="entry name" value="PROTEIN CMSS1"/>
    <property type="match status" value="1"/>
</dbReference>
<proteinExistence type="predicted"/>
<accession>A0A423VQI9</accession>
<protein>
    <recommendedName>
        <fullName evidence="4">Protein cms1</fullName>
    </recommendedName>
</protein>